<protein>
    <submittedName>
        <fullName evidence="1">Uncharacterized protein</fullName>
    </submittedName>
</protein>
<dbReference type="EMBL" id="KJ025957">
    <property type="protein sequence ID" value="AHY25254.1"/>
    <property type="molecule type" value="Genomic_DNA"/>
</dbReference>
<proteinExistence type="predicted"/>
<gene>
    <name evidence="1" type="ORF">PS2_002</name>
</gene>
<keyword evidence="2" id="KW-1185">Reference proteome</keyword>
<dbReference type="Proteomes" id="UP000024445">
    <property type="component" value="Segment"/>
</dbReference>
<sequence>MNDIIVVLRSVIRTALPGIMGDEVRTTSKFMDVELGRELKKFFSDILYKIDQSKDLEEKEILALVKLLETSPEWRNQHFVTVNPYDLMRNLFNENA</sequence>
<evidence type="ECO:0000313" key="1">
    <source>
        <dbReference type="EMBL" id="AHY25254.1"/>
    </source>
</evidence>
<organism evidence="1 2">
    <name type="scientific">Serratia phage PS2</name>
    <dbReference type="NCBI Taxonomy" id="1481112"/>
    <lineage>
        <taxon>Viruses</taxon>
        <taxon>Duplodnaviria</taxon>
        <taxon>Heunggongvirae</taxon>
        <taxon>Uroviricota</taxon>
        <taxon>Caudoviricetes</taxon>
        <taxon>Muldoonvirus</taxon>
        <taxon>Muldoonvirus PS2</taxon>
    </lineage>
</organism>
<reference evidence="1 2" key="1">
    <citation type="submission" date="2014-01" db="EMBL/GenBank/DDBJ databases">
        <authorList>
            <person name="Zhang G."/>
            <person name="Jin J."/>
            <person name="Li Z.J."/>
            <person name="Wang S.W."/>
            <person name="Chen S.J."/>
            <person name="Wang S.M."/>
            <person name="Wang X.T."/>
            <person name="Li Y.H."/>
            <person name="Wang J."/>
            <person name="Yang C.K."/>
            <person name="Wang L."/>
        </authorList>
    </citation>
    <scope>NUCLEOTIDE SEQUENCE [LARGE SCALE GENOMIC DNA]</scope>
</reference>
<name>A0A023W4K8_9CAUD</name>
<dbReference type="GeneID" id="19485163"/>
<dbReference type="RefSeq" id="YP_009030049.1">
    <property type="nucleotide sequence ID" value="NC_024121.1"/>
</dbReference>
<evidence type="ECO:0000313" key="2">
    <source>
        <dbReference type="Proteomes" id="UP000024445"/>
    </source>
</evidence>
<dbReference type="KEGG" id="vg:19485163"/>
<accession>A0A023W4K8</accession>